<dbReference type="Pfam" id="PF02668">
    <property type="entry name" value="TauD"/>
    <property type="match status" value="1"/>
</dbReference>
<dbReference type="InterPro" id="IPR042098">
    <property type="entry name" value="TauD-like_sf"/>
</dbReference>
<sequence>MCVDPHSGQKNFKTTDIPLNIEVGNIELREDSLHVKWINDIPGFQSHRSIIPLKSLRAMPDDSWNPHQDTSPSTWDARTMQQVMPNIRFDFTQYISGSKTFHEAIRSIKRWGIVFLTGVPECEEAVEKIASLVGPLRNTFYGKTWDVVSVNQAKNVAYTNKYLGLHQDLLYMENPPGLQLLHCLKNNCNGGESLFCDAFKVAGQLSASDYDILSREKIHYHYEKAGESYQRSHPVLEVEPEDQKDKDGLQMPSAVNYSPPFQAPFASNFHNSNFKDFVRSLGRFVQGVESPKNVIKYKMVPGECVIFNNRRILHGRESFEVQAGERWLKGCYLDSDVFLSRSRLVHKTYSFLVEKR</sequence>
<accession>A0A2S4PWL3</accession>
<keyword evidence="6" id="KW-0408">Iron</keyword>
<evidence type="ECO:0000256" key="3">
    <source>
        <dbReference type="ARBA" id="ARBA00022723"/>
    </source>
</evidence>
<protein>
    <recommendedName>
        <fullName evidence="7">TauD/TfdA-like domain-containing protein</fullName>
    </recommendedName>
</protein>
<gene>
    <name evidence="8" type="ORF">EPUL_003498</name>
</gene>
<keyword evidence="3" id="KW-0479">Metal-binding</keyword>
<comment type="similarity">
    <text evidence="2">Belongs to the gamma-BBH/TMLD family.</text>
</comment>
<keyword evidence="5" id="KW-0560">Oxidoreductase</keyword>
<dbReference type="AlphaFoldDB" id="A0A2S4PWL3"/>
<evidence type="ECO:0000256" key="2">
    <source>
        <dbReference type="ARBA" id="ARBA00008654"/>
    </source>
</evidence>
<evidence type="ECO:0000256" key="1">
    <source>
        <dbReference type="ARBA" id="ARBA00001954"/>
    </source>
</evidence>
<comment type="cofactor">
    <cofactor evidence="1">
        <name>Fe(2+)</name>
        <dbReference type="ChEBI" id="CHEBI:29033"/>
    </cofactor>
</comment>
<evidence type="ECO:0000313" key="8">
    <source>
        <dbReference type="EMBL" id="POS86425.1"/>
    </source>
</evidence>
<dbReference type="Proteomes" id="UP000237438">
    <property type="component" value="Unassembled WGS sequence"/>
</dbReference>
<dbReference type="GO" id="GO:0046872">
    <property type="term" value="F:metal ion binding"/>
    <property type="evidence" value="ECO:0007669"/>
    <property type="project" value="UniProtKB-KW"/>
</dbReference>
<dbReference type="Gene3D" id="3.60.130.10">
    <property type="entry name" value="Clavaminate synthase-like"/>
    <property type="match status" value="1"/>
</dbReference>
<dbReference type="EMBL" id="PEDP01000334">
    <property type="protein sequence ID" value="POS86425.1"/>
    <property type="molecule type" value="Genomic_DNA"/>
</dbReference>
<dbReference type="CDD" id="cd00250">
    <property type="entry name" value="CAS_like"/>
    <property type="match status" value="1"/>
</dbReference>
<dbReference type="Gene3D" id="3.30.2020.30">
    <property type="match status" value="1"/>
</dbReference>
<dbReference type="InterPro" id="IPR038492">
    <property type="entry name" value="GBBH-like_N_sf"/>
</dbReference>
<dbReference type="InterPro" id="IPR050411">
    <property type="entry name" value="AlphaKG_dependent_hydroxylases"/>
</dbReference>
<keyword evidence="4" id="KW-0223">Dioxygenase</keyword>
<evidence type="ECO:0000256" key="6">
    <source>
        <dbReference type="ARBA" id="ARBA00023004"/>
    </source>
</evidence>
<comment type="caution">
    <text evidence="8">The sequence shown here is derived from an EMBL/GenBank/DDBJ whole genome shotgun (WGS) entry which is preliminary data.</text>
</comment>
<proteinExistence type="inferred from homology"/>
<evidence type="ECO:0000256" key="5">
    <source>
        <dbReference type="ARBA" id="ARBA00023002"/>
    </source>
</evidence>
<evidence type="ECO:0000256" key="4">
    <source>
        <dbReference type="ARBA" id="ARBA00022964"/>
    </source>
</evidence>
<dbReference type="STRING" id="225359.A0A2S4PWL3"/>
<dbReference type="InterPro" id="IPR003819">
    <property type="entry name" value="TauD/TfdA-like"/>
</dbReference>
<name>A0A2S4PWL3_9PEZI</name>
<dbReference type="PANTHER" id="PTHR10696:SF25">
    <property type="entry name" value="OXIDOREDUCTASE AIM17-RELATED"/>
    <property type="match status" value="1"/>
</dbReference>
<keyword evidence="9" id="KW-1185">Reference proteome</keyword>
<evidence type="ECO:0000313" key="9">
    <source>
        <dbReference type="Proteomes" id="UP000237438"/>
    </source>
</evidence>
<dbReference type="PANTHER" id="PTHR10696">
    <property type="entry name" value="GAMMA-BUTYROBETAINE HYDROXYLASE-RELATED"/>
    <property type="match status" value="1"/>
</dbReference>
<dbReference type="GO" id="GO:0005739">
    <property type="term" value="C:mitochondrion"/>
    <property type="evidence" value="ECO:0007669"/>
    <property type="project" value="TreeGrafter"/>
</dbReference>
<feature type="domain" description="TauD/TfdA-like" evidence="7">
    <location>
        <begin position="88"/>
        <end position="332"/>
    </location>
</feature>
<dbReference type="SUPFAM" id="SSF51197">
    <property type="entry name" value="Clavaminate synthase-like"/>
    <property type="match status" value="1"/>
</dbReference>
<dbReference type="GO" id="GO:0045329">
    <property type="term" value="P:carnitine biosynthetic process"/>
    <property type="evidence" value="ECO:0007669"/>
    <property type="project" value="TreeGrafter"/>
</dbReference>
<organism evidence="8 9">
    <name type="scientific">Erysiphe pulchra</name>
    <dbReference type="NCBI Taxonomy" id="225359"/>
    <lineage>
        <taxon>Eukaryota</taxon>
        <taxon>Fungi</taxon>
        <taxon>Dikarya</taxon>
        <taxon>Ascomycota</taxon>
        <taxon>Pezizomycotina</taxon>
        <taxon>Leotiomycetes</taxon>
        <taxon>Erysiphales</taxon>
        <taxon>Erysiphaceae</taxon>
        <taxon>Erysiphe</taxon>
    </lineage>
</organism>
<dbReference type="OrthoDB" id="406634at2759"/>
<dbReference type="GO" id="GO:0051213">
    <property type="term" value="F:dioxygenase activity"/>
    <property type="evidence" value="ECO:0007669"/>
    <property type="project" value="UniProtKB-KW"/>
</dbReference>
<reference evidence="8 9" key="1">
    <citation type="submission" date="2017-10" db="EMBL/GenBank/DDBJ databases">
        <title>Development of genomic resources for the powdery mildew, Erysiphe pulchra.</title>
        <authorList>
            <person name="Wadl P.A."/>
            <person name="Mack B.M."/>
            <person name="Moore G."/>
            <person name="Beltz S.B."/>
        </authorList>
    </citation>
    <scope>NUCLEOTIDE SEQUENCE [LARGE SCALE GENOMIC DNA]</scope>
    <source>
        <strain evidence="8">Cflorida</strain>
    </source>
</reference>
<evidence type="ECO:0000259" key="7">
    <source>
        <dbReference type="Pfam" id="PF02668"/>
    </source>
</evidence>